<organism evidence="1 2">
    <name type="scientific">Nephila pilipes</name>
    <name type="common">Giant wood spider</name>
    <name type="synonym">Nephila maculata</name>
    <dbReference type="NCBI Taxonomy" id="299642"/>
    <lineage>
        <taxon>Eukaryota</taxon>
        <taxon>Metazoa</taxon>
        <taxon>Ecdysozoa</taxon>
        <taxon>Arthropoda</taxon>
        <taxon>Chelicerata</taxon>
        <taxon>Arachnida</taxon>
        <taxon>Araneae</taxon>
        <taxon>Araneomorphae</taxon>
        <taxon>Entelegynae</taxon>
        <taxon>Araneoidea</taxon>
        <taxon>Nephilidae</taxon>
        <taxon>Nephila</taxon>
    </lineage>
</organism>
<proteinExistence type="predicted"/>
<comment type="caution">
    <text evidence="1">The sequence shown here is derived from an EMBL/GenBank/DDBJ whole genome shotgun (WGS) entry which is preliminary data.</text>
</comment>
<name>A0A8X6MZW9_NEPPI</name>
<dbReference type="OrthoDB" id="6435967at2759"/>
<evidence type="ECO:0000313" key="1">
    <source>
        <dbReference type="EMBL" id="GFS86864.1"/>
    </source>
</evidence>
<dbReference type="Proteomes" id="UP000887013">
    <property type="component" value="Unassembled WGS sequence"/>
</dbReference>
<dbReference type="EMBL" id="BMAW01098819">
    <property type="protein sequence ID" value="GFS86864.1"/>
    <property type="molecule type" value="Genomic_DNA"/>
</dbReference>
<dbReference type="InterPro" id="IPR005312">
    <property type="entry name" value="DUF1759"/>
</dbReference>
<dbReference type="Pfam" id="PF03564">
    <property type="entry name" value="DUF1759"/>
    <property type="match status" value="1"/>
</dbReference>
<sequence>MAPAKTAAKKNLKRAADSDGFQIPPKHLTVKAEISTKLKRRLSVLEKPKLDESAKNYVENINAPRKFKLPELELKQFKGNIKDWLQRWGQFKKIDEDLEIADDDKLQHLIQSATKNSPARHLDESFPPSGKNYVEVILCFKDRFGREDLLIEVYIRELLALVINNSNPQGQKYSLVKLYDTLEGQLRSLKSLDVAKDNFFAILLYSLIE</sequence>
<dbReference type="AlphaFoldDB" id="A0A8X6MZW9"/>
<evidence type="ECO:0000313" key="2">
    <source>
        <dbReference type="Proteomes" id="UP000887013"/>
    </source>
</evidence>
<keyword evidence="2" id="KW-1185">Reference proteome</keyword>
<gene>
    <name evidence="1" type="primary">AVEN_121157_1</name>
    <name evidence="1" type="ORF">NPIL_141091</name>
</gene>
<accession>A0A8X6MZW9</accession>
<reference evidence="1" key="1">
    <citation type="submission" date="2020-08" db="EMBL/GenBank/DDBJ databases">
        <title>Multicomponent nature underlies the extraordinary mechanical properties of spider dragline silk.</title>
        <authorList>
            <person name="Kono N."/>
            <person name="Nakamura H."/>
            <person name="Mori M."/>
            <person name="Yoshida Y."/>
            <person name="Ohtoshi R."/>
            <person name="Malay A.D."/>
            <person name="Moran D.A.P."/>
            <person name="Tomita M."/>
            <person name="Numata K."/>
            <person name="Arakawa K."/>
        </authorList>
    </citation>
    <scope>NUCLEOTIDE SEQUENCE</scope>
</reference>
<protein>
    <submittedName>
        <fullName evidence="1">Integrase catalytic domain-containing protein</fullName>
    </submittedName>
</protein>